<evidence type="ECO:0000256" key="5">
    <source>
        <dbReference type="ARBA" id="ARBA00023274"/>
    </source>
</evidence>
<dbReference type="Proteomes" id="UP001321582">
    <property type="component" value="Chromosome"/>
</dbReference>
<dbReference type="PANTHER" id="PTHR11229">
    <property type="entry name" value="50S RIBOSOMAL PROTEIN L3"/>
    <property type="match status" value="1"/>
</dbReference>
<name>A0AAU9DBN2_9FUSO</name>
<dbReference type="Gene3D" id="2.40.30.10">
    <property type="entry name" value="Translation factors"/>
    <property type="match status" value="1"/>
</dbReference>
<dbReference type="PANTHER" id="PTHR11229:SF16">
    <property type="entry name" value="LARGE RIBOSOMAL SUBUNIT PROTEIN UL3C"/>
    <property type="match status" value="1"/>
</dbReference>
<sequence>MLGLLGKKIGMTQIFEDGKTIPVTVVEAGPNYILQKKTEEKEGYNAIQVGFGTKSEKNVNKPMMGIFKKANVGPLRFVKEFKVDNVDEFELGQVVKADALSEIKYVDVVGTSKGKGYQGVMKRHNFGGNRKTHGVSRAHRSPGSIGQSSSPSKVLKGLKMAGQLGGVQVTVQNLEVVKVDVANNLLLIKGAVPGPKNGLLVIKPAVKKY</sequence>
<evidence type="ECO:0000256" key="6">
    <source>
        <dbReference type="ARBA" id="ARBA00035243"/>
    </source>
</evidence>
<dbReference type="RefSeq" id="WP_307904475.1">
    <property type="nucleotide sequence ID" value="NZ_AP027059.1"/>
</dbReference>
<evidence type="ECO:0000313" key="12">
    <source>
        <dbReference type="Proteomes" id="UP001321582"/>
    </source>
</evidence>
<evidence type="ECO:0000256" key="7">
    <source>
        <dbReference type="HAMAP-Rule" id="MF_01325"/>
    </source>
</evidence>
<evidence type="ECO:0000256" key="10">
    <source>
        <dbReference type="SAM" id="MobiDB-lite"/>
    </source>
</evidence>
<dbReference type="KEGG" id="haby:HLVA_00920"/>
<feature type="compositionally biased region" description="Basic residues" evidence="10">
    <location>
        <begin position="121"/>
        <end position="140"/>
    </location>
</feature>
<evidence type="ECO:0000256" key="4">
    <source>
        <dbReference type="ARBA" id="ARBA00022980"/>
    </source>
</evidence>
<comment type="subunit">
    <text evidence="7 9">Part of the 50S ribosomal subunit. Forms a cluster with proteins L14 and L19.</text>
</comment>
<protein>
    <recommendedName>
        <fullName evidence="6 7">Large ribosomal subunit protein uL3</fullName>
    </recommendedName>
</protein>
<dbReference type="GO" id="GO:0003735">
    <property type="term" value="F:structural constituent of ribosome"/>
    <property type="evidence" value="ECO:0007669"/>
    <property type="project" value="UniProtKB-UniRule"/>
</dbReference>
<dbReference type="InterPro" id="IPR019927">
    <property type="entry name" value="Ribosomal_uL3_bac/org-type"/>
</dbReference>
<keyword evidence="4 7" id="KW-0689">Ribosomal protein</keyword>
<dbReference type="GO" id="GO:0022625">
    <property type="term" value="C:cytosolic large ribosomal subunit"/>
    <property type="evidence" value="ECO:0007669"/>
    <property type="project" value="TreeGrafter"/>
</dbReference>
<dbReference type="InterPro" id="IPR009000">
    <property type="entry name" value="Transl_B-barrel_sf"/>
</dbReference>
<dbReference type="EMBL" id="AP027059">
    <property type="protein sequence ID" value="BDU49523.1"/>
    <property type="molecule type" value="Genomic_DNA"/>
</dbReference>
<dbReference type="InterPro" id="IPR000597">
    <property type="entry name" value="Ribosomal_uL3"/>
</dbReference>
<feature type="region of interest" description="Disordered" evidence="10">
    <location>
        <begin position="120"/>
        <end position="152"/>
    </location>
</feature>
<dbReference type="FunFam" id="3.30.160.810:FF:000001">
    <property type="entry name" value="50S ribosomal protein L3"/>
    <property type="match status" value="1"/>
</dbReference>
<keyword evidence="5 7" id="KW-0687">Ribonucleoprotein</keyword>
<dbReference type="AlphaFoldDB" id="A0AAU9DBN2"/>
<comment type="function">
    <text evidence="7 9">One of the primary rRNA binding proteins, it binds directly near the 3'-end of the 23S rRNA, where it nucleates assembly of the 50S subunit.</text>
</comment>
<keyword evidence="2 7" id="KW-0699">rRNA-binding</keyword>
<evidence type="ECO:0000256" key="9">
    <source>
        <dbReference type="RuleBase" id="RU003906"/>
    </source>
</evidence>
<organism evidence="11 12">
    <name type="scientific">Haliovirga abyssi</name>
    <dbReference type="NCBI Taxonomy" id="2996794"/>
    <lineage>
        <taxon>Bacteria</taxon>
        <taxon>Fusobacteriati</taxon>
        <taxon>Fusobacteriota</taxon>
        <taxon>Fusobacteriia</taxon>
        <taxon>Fusobacteriales</taxon>
        <taxon>Haliovirgaceae</taxon>
        <taxon>Haliovirga</taxon>
    </lineage>
</organism>
<dbReference type="PROSITE" id="PS00474">
    <property type="entry name" value="RIBOSOMAL_L3"/>
    <property type="match status" value="1"/>
</dbReference>
<keyword evidence="3 7" id="KW-0694">RNA-binding</keyword>
<dbReference type="InterPro" id="IPR019926">
    <property type="entry name" value="Ribosomal_uL3_CS"/>
</dbReference>
<evidence type="ECO:0000256" key="3">
    <source>
        <dbReference type="ARBA" id="ARBA00022884"/>
    </source>
</evidence>
<dbReference type="Gene3D" id="3.30.160.810">
    <property type="match status" value="1"/>
</dbReference>
<feature type="compositionally biased region" description="Low complexity" evidence="10">
    <location>
        <begin position="141"/>
        <end position="152"/>
    </location>
</feature>
<dbReference type="HAMAP" id="MF_01325_B">
    <property type="entry name" value="Ribosomal_uL3_B"/>
    <property type="match status" value="1"/>
</dbReference>
<dbReference type="GO" id="GO:0019843">
    <property type="term" value="F:rRNA binding"/>
    <property type="evidence" value="ECO:0007669"/>
    <property type="project" value="UniProtKB-UniRule"/>
</dbReference>
<evidence type="ECO:0000256" key="2">
    <source>
        <dbReference type="ARBA" id="ARBA00022730"/>
    </source>
</evidence>
<reference evidence="11 12" key="1">
    <citation type="submission" date="2022-11" db="EMBL/GenBank/DDBJ databases">
        <title>Haliovirga abyssi gen. nov., sp. nov., a mesophilic fermentative bacterium isolated from the Iheya North hydrothermal field and the proposal of Haliovirgaceae fam. nov.</title>
        <authorList>
            <person name="Miyazaki U."/>
            <person name="Tame A."/>
            <person name="Miyazaki J."/>
            <person name="Takai K."/>
            <person name="Sawayama S."/>
            <person name="Kitajima M."/>
            <person name="Okamoto A."/>
            <person name="Nakagawa S."/>
        </authorList>
    </citation>
    <scope>NUCLEOTIDE SEQUENCE [LARGE SCALE GENOMIC DNA]</scope>
    <source>
        <strain evidence="11 12">IC12</strain>
    </source>
</reference>
<evidence type="ECO:0000256" key="1">
    <source>
        <dbReference type="ARBA" id="ARBA00006540"/>
    </source>
</evidence>
<gene>
    <name evidence="7 11" type="primary">rplC</name>
    <name evidence="11" type="ORF">HLVA_00920</name>
</gene>
<comment type="similarity">
    <text evidence="1 7 8">Belongs to the universal ribosomal protein uL3 family.</text>
</comment>
<accession>A0AAU9DBN2</accession>
<evidence type="ECO:0000313" key="11">
    <source>
        <dbReference type="EMBL" id="BDU49523.1"/>
    </source>
</evidence>
<keyword evidence="12" id="KW-1185">Reference proteome</keyword>
<dbReference type="SUPFAM" id="SSF50447">
    <property type="entry name" value="Translation proteins"/>
    <property type="match status" value="1"/>
</dbReference>
<evidence type="ECO:0000256" key="8">
    <source>
        <dbReference type="RuleBase" id="RU003905"/>
    </source>
</evidence>
<dbReference type="GO" id="GO:0006412">
    <property type="term" value="P:translation"/>
    <property type="evidence" value="ECO:0007669"/>
    <property type="project" value="UniProtKB-UniRule"/>
</dbReference>
<dbReference type="NCBIfam" id="TIGR03625">
    <property type="entry name" value="L3_bact"/>
    <property type="match status" value="1"/>
</dbReference>
<dbReference type="FunFam" id="2.40.30.10:FF:000004">
    <property type="entry name" value="50S ribosomal protein L3"/>
    <property type="match status" value="1"/>
</dbReference>
<proteinExistence type="inferred from homology"/>
<dbReference type="Pfam" id="PF00297">
    <property type="entry name" value="Ribosomal_L3"/>
    <property type="match status" value="1"/>
</dbReference>